<sequence length="55" mass="6000">MASSQTPNTHTDRLILHQSVTTQTLFQATPPPLIIPNSNSASYHSRNPSYTSTTS</sequence>
<proteinExistence type="predicted"/>
<dbReference type="AlphaFoldDB" id="A0AAV1QSZ8"/>
<evidence type="ECO:0000313" key="2">
    <source>
        <dbReference type="EMBL" id="CAK7323136.1"/>
    </source>
</evidence>
<keyword evidence="3" id="KW-1185">Reference proteome</keyword>
<evidence type="ECO:0000313" key="3">
    <source>
        <dbReference type="Proteomes" id="UP001314170"/>
    </source>
</evidence>
<feature type="compositionally biased region" description="Polar residues" evidence="1">
    <location>
        <begin position="36"/>
        <end position="55"/>
    </location>
</feature>
<protein>
    <submittedName>
        <fullName evidence="2">Uncharacterized protein</fullName>
    </submittedName>
</protein>
<comment type="caution">
    <text evidence="2">The sequence shown here is derived from an EMBL/GenBank/DDBJ whole genome shotgun (WGS) entry which is preliminary data.</text>
</comment>
<feature type="non-terminal residue" evidence="2">
    <location>
        <position position="55"/>
    </location>
</feature>
<accession>A0AAV1QSZ8</accession>
<name>A0AAV1QSZ8_9ROSI</name>
<dbReference type="EMBL" id="CAWUPB010000063">
    <property type="protein sequence ID" value="CAK7323136.1"/>
    <property type="molecule type" value="Genomic_DNA"/>
</dbReference>
<reference evidence="2 3" key="1">
    <citation type="submission" date="2024-01" db="EMBL/GenBank/DDBJ databases">
        <authorList>
            <person name="Waweru B."/>
        </authorList>
    </citation>
    <scope>NUCLEOTIDE SEQUENCE [LARGE SCALE GENOMIC DNA]</scope>
</reference>
<organism evidence="2 3">
    <name type="scientific">Dovyalis caffra</name>
    <dbReference type="NCBI Taxonomy" id="77055"/>
    <lineage>
        <taxon>Eukaryota</taxon>
        <taxon>Viridiplantae</taxon>
        <taxon>Streptophyta</taxon>
        <taxon>Embryophyta</taxon>
        <taxon>Tracheophyta</taxon>
        <taxon>Spermatophyta</taxon>
        <taxon>Magnoliopsida</taxon>
        <taxon>eudicotyledons</taxon>
        <taxon>Gunneridae</taxon>
        <taxon>Pentapetalae</taxon>
        <taxon>rosids</taxon>
        <taxon>fabids</taxon>
        <taxon>Malpighiales</taxon>
        <taxon>Salicaceae</taxon>
        <taxon>Flacourtieae</taxon>
        <taxon>Dovyalis</taxon>
    </lineage>
</organism>
<dbReference type="Proteomes" id="UP001314170">
    <property type="component" value="Unassembled WGS sequence"/>
</dbReference>
<feature type="region of interest" description="Disordered" evidence="1">
    <location>
        <begin position="27"/>
        <end position="55"/>
    </location>
</feature>
<evidence type="ECO:0000256" key="1">
    <source>
        <dbReference type="SAM" id="MobiDB-lite"/>
    </source>
</evidence>
<gene>
    <name evidence="2" type="ORF">DCAF_LOCUS752</name>
</gene>